<feature type="domain" description="VWFA" evidence="1">
    <location>
        <begin position="53"/>
        <end position="262"/>
    </location>
</feature>
<name>A0AAV9VYQ0_9PEZI</name>
<reference evidence="2 3" key="1">
    <citation type="submission" date="2023-08" db="EMBL/GenBank/DDBJ databases">
        <authorList>
            <person name="Palmer J.M."/>
        </authorList>
    </citation>
    <scope>NUCLEOTIDE SEQUENCE [LARGE SCALE GENOMIC DNA]</scope>
    <source>
        <strain evidence="2 3">TWF481</strain>
    </source>
</reference>
<dbReference type="Gene3D" id="3.40.50.410">
    <property type="entry name" value="von Willebrand factor, type A domain"/>
    <property type="match status" value="1"/>
</dbReference>
<dbReference type="PANTHER" id="PTHR10579">
    <property type="entry name" value="CALCIUM-ACTIVATED CHLORIDE CHANNEL REGULATOR"/>
    <property type="match status" value="1"/>
</dbReference>
<dbReference type="EMBL" id="JAVHJL010000009">
    <property type="protein sequence ID" value="KAK6497636.1"/>
    <property type="molecule type" value="Genomic_DNA"/>
</dbReference>
<dbReference type="InterPro" id="IPR036844">
    <property type="entry name" value="Hint_dom_sf"/>
</dbReference>
<dbReference type="InterPro" id="IPR036465">
    <property type="entry name" value="vWFA_dom_sf"/>
</dbReference>
<gene>
    <name evidence="2" type="ORF">TWF481_012041</name>
</gene>
<dbReference type="AlphaFoldDB" id="A0AAV9VYQ0"/>
<dbReference type="Proteomes" id="UP001370758">
    <property type="component" value="Unassembled WGS sequence"/>
</dbReference>
<dbReference type="InterPro" id="IPR051266">
    <property type="entry name" value="CLCR"/>
</dbReference>
<evidence type="ECO:0000259" key="1">
    <source>
        <dbReference type="PROSITE" id="PS50234"/>
    </source>
</evidence>
<evidence type="ECO:0000313" key="2">
    <source>
        <dbReference type="EMBL" id="KAK6497636.1"/>
    </source>
</evidence>
<dbReference type="InterPro" id="IPR039510">
    <property type="entry name" value="Vint_dom"/>
</dbReference>
<proteinExistence type="predicted"/>
<dbReference type="SUPFAM" id="SSF51294">
    <property type="entry name" value="Hedgehog/intein (Hint) domain"/>
    <property type="match status" value="1"/>
</dbReference>
<keyword evidence="3" id="KW-1185">Reference proteome</keyword>
<dbReference type="PROSITE" id="PS50234">
    <property type="entry name" value="VWFA"/>
    <property type="match status" value="1"/>
</dbReference>
<dbReference type="SMART" id="SM00327">
    <property type="entry name" value="VWA"/>
    <property type="match status" value="1"/>
</dbReference>
<dbReference type="InterPro" id="IPR032838">
    <property type="entry name" value="Vwaint_dom"/>
</dbReference>
<dbReference type="Pfam" id="PF13519">
    <property type="entry name" value="VWA_2"/>
    <property type="match status" value="1"/>
</dbReference>
<evidence type="ECO:0000313" key="3">
    <source>
        <dbReference type="Proteomes" id="UP001370758"/>
    </source>
</evidence>
<sequence length="738" mass="80600">MKVEVEDPPPYEEAAGIKLDISEHGHNNFLVSVIPPHQPEKTEKGDFKRAPLDLCCVIDVSGSMEESAPAQSEDGKTKEDTGLTILDVVKHAMKTIIATLSDDDRLAIVAFDTRAELITDFQYSTEVGKSSLNGSVDRLQPKASTNLWDGLKMGMNLLRDLQHKPEASGSSTSTTAKKENNRLASLFILTDGQPNVAPPRGHIPMLQQWLESNSDTRFAINGFGFGYDLDSSLMSDIARTGGGHYGFIPDAGMVGTVFVHALANLFSTYATACHLNVEVPEGAKVKKARGEFPFTESSWGAKIDIGDIQYGQSRDFIIEVEGLSKPKPEDIIVTLVAKPWDAEDITNHAITITTSPEPNSTSKDYEYHLHRLNFVSTVYALSKGAYKKAQNPLTDALKEARATFEEQAKSIKENLSDHPAAEPLGTDIGGEALLAVAPDGAAWKKWGRHYFPSLARAHQMQRCNNFKDPGLQVYGKDSPLFIKSRDFADAEFDKLPPPTPSSTPMPDFSNYGRGGHGSWRGAYSSAPKAALSSMSRYNVRGGVCFTGNSPVTLADGTKVRIDTLRRGSVIKTGRGVGEVSAIVKTRISGATDICTIGDMKVTPWHPIHYDGSWVFPSDIVESEKVECEAVYSVLMMPSPYLDDHSMYVDAIRVVTLGHGLVNTDNVNSDVRNHEFFGNYSAVFEGLRELKGFYEDGVCECEGVLRDGETGLIKGFAKPVEKRESLVDTIIGQTIHINA</sequence>
<dbReference type="PANTHER" id="PTHR10579:SF156">
    <property type="entry name" value="VWFA DOMAIN-CONTAINING PROTEIN"/>
    <property type="match status" value="1"/>
</dbReference>
<dbReference type="Pfam" id="PF14624">
    <property type="entry name" value="Vwaint"/>
    <property type="match status" value="1"/>
</dbReference>
<protein>
    <recommendedName>
        <fullName evidence="1">VWFA domain-containing protein</fullName>
    </recommendedName>
</protein>
<dbReference type="Pfam" id="PF14623">
    <property type="entry name" value="Vint"/>
    <property type="match status" value="1"/>
</dbReference>
<dbReference type="SUPFAM" id="SSF53300">
    <property type="entry name" value="vWA-like"/>
    <property type="match status" value="1"/>
</dbReference>
<comment type="caution">
    <text evidence="2">The sequence shown here is derived from an EMBL/GenBank/DDBJ whole genome shotgun (WGS) entry which is preliminary data.</text>
</comment>
<accession>A0AAV9VYQ0</accession>
<organism evidence="2 3">
    <name type="scientific">Arthrobotrys musiformis</name>
    <dbReference type="NCBI Taxonomy" id="47236"/>
    <lineage>
        <taxon>Eukaryota</taxon>
        <taxon>Fungi</taxon>
        <taxon>Dikarya</taxon>
        <taxon>Ascomycota</taxon>
        <taxon>Pezizomycotina</taxon>
        <taxon>Orbiliomycetes</taxon>
        <taxon>Orbiliales</taxon>
        <taxon>Orbiliaceae</taxon>
        <taxon>Arthrobotrys</taxon>
    </lineage>
</organism>
<dbReference type="InterPro" id="IPR002035">
    <property type="entry name" value="VWF_A"/>
</dbReference>